<reference evidence="5 7" key="1">
    <citation type="submission" date="2007-08" db="EMBL/GenBank/DDBJ databases">
        <title>Draft genome sequence of Clostridium leptum (DSM 753).</title>
        <authorList>
            <person name="Sudarsanam P."/>
            <person name="Ley R."/>
            <person name="Guruge J."/>
            <person name="Turnbaugh P.J."/>
            <person name="Mahowald M."/>
            <person name="Liep D."/>
            <person name="Gordon J."/>
        </authorList>
    </citation>
    <scope>NUCLEOTIDE SEQUENCE [LARGE SCALE GENOMIC DNA]</scope>
    <source>
        <strain evidence="5 7">DSM 753</strain>
    </source>
</reference>
<dbReference type="Pfam" id="PF13377">
    <property type="entry name" value="Peripla_BP_3"/>
    <property type="match status" value="1"/>
</dbReference>
<dbReference type="SUPFAM" id="SSF53822">
    <property type="entry name" value="Periplasmic binding protein-like I"/>
    <property type="match status" value="1"/>
</dbReference>
<dbReference type="InterPro" id="IPR000843">
    <property type="entry name" value="HTH_LacI"/>
</dbReference>
<dbReference type="GO" id="GO:0003700">
    <property type="term" value="F:DNA-binding transcription factor activity"/>
    <property type="evidence" value="ECO:0007669"/>
    <property type="project" value="TreeGrafter"/>
</dbReference>
<evidence type="ECO:0000313" key="5">
    <source>
        <dbReference type="EMBL" id="EDO62430.1"/>
    </source>
</evidence>
<gene>
    <name evidence="6" type="ORF">CH238_12420</name>
    <name evidence="5" type="ORF">CLOLEP_00849</name>
</gene>
<dbReference type="CDD" id="cd06267">
    <property type="entry name" value="PBP1_LacI_sugar_binding-like"/>
    <property type="match status" value="1"/>
</dbReference>
<keyword evidence="1" id="KW-0805">Transcription regulation</keyword>
<evidence type="ECO:0000256" key="1">
    <source>
        <dbReference type="ARBA" id="ARBA00023015"/>
    </source>
</evidence>
<dbReference type="eggNOG" id="COG1609">
    <property type="taxonomic scope" value="Bacteria"/>
</dbReference>
<comment type="caution">
    <text evidence="5">The sequence shown here is derived from an EMBL/GenBank/DDBJ whole genome shotgun (WGS) entry which is preliminary data.</text>
</comment>
<dbReference type="SMART" id="SM00354">
    <property type="entry name" value="HTH_LACI"/>
    <property type="match status" value="1"/>
</dbReference>
<reference evidence="5 7" key="2">
    <citation type="submission" date="2007-08" db="EMBL/GenBank/DDBJ databases">
        <authorList>
            <person name="Fulton L."/>
            <person name="Clifton S."/>
            <person name="Fulton B."/>
            <person name="Xu J."/>
            <person name="Minx P."/>
            <person name="Pepin K.H."/>
            <person name="Johnson M."/>
            <person name="Thiruvilangam P."/>
            <person name="Bhonagiri V."/>
            <person name="Nash W.E."/>
            <person name="Wang C."/>
            <person name="Mardis E.R."/>
            <person name="Wilson R.K."/>
        </authorList>
    </citation>
    <scope>NUCLEOTIDE SEQUENCE [LARGE SCALE GENOMIC DNA]</scope>
    <source>
        <strain evidence="5 7">DSM 753</strain>
    </source>
</reference>
<evidence type="ECO:0000313" key="8">
    <source>
        <dbReference type="Proteomes" id="UP000220611"/>
    </source>
</evidence>
<name>A7VQL9_9FIRM</name>
<proteinExistence type="predicted"/>
<dbReference type="Proteomes" id="UP000220611">
    <property type="component" value="Unassembled WGS sequence"/>
</dbReference>
<evidence type="ECO:0000256" key="2">
    <source>
        <dbReference type="ARBA" id="ARBA00023125"/>
    </source>
</evidence>
<sequence length="337" mass="38350">MSRVRDVAQVAGVSVATVYKVFNEDYTTSEDVRNRVIAAAKTLSYTHKASSEKTQKTAAKNTVGIVVGSILNPFFNRMIEAISKEFERYHYRVLILYCNDDVHQFNSNLELLMQLNVKAVIFEPMTDTRYDIVYRLKENGIVMLQLFSSVYPELDTLQFDDELGTYTAVKHFLKSGHSRIAMFYKYWAIRPEREPGYLRAFQEFNIDVNPEFLCKLSFEGSIKNIIKERIEKLKPTAILAVNEPISINVVQALGELNLKIPEDISLIIYDDLSWATAYNISTIAHAFDSVGSQVCQVIMRRIKLAGTGQEIEPIRLVIDPELISRGSVSFHTPISTE</sequence>
<dbReference type="InterPro" id="IPR028082">
    <property type="entry name" value="Peripla_BP_I"/>
</dbReference>
<dbReference type="Pfam" id="PF00356">
    <property type="entry name" value="LacI"/>
    <property type="match status" value="1"/>
</dbReference>
<dbReference type="HOGENOM" id="CLU_037628_6_0_9"/>
<protein>
    <submittedName>
        <fullName evidence="6">LacI family transcriptional regulator</fullName>
    </submittedName>
    <submittedName>
        <fullName evidence="5">Sugar-binding domain protein</fullName>
    </submittedName>
</protein>
<dbReference type="SUPFAM" id="SSF47413">
    <property type="entry name" value="lambda repressor-like DNA-binding domains"/>
    <property type="match status" value="1"/>
</dbReference>
<organism evidence="5 7">
    <name type="scientific">[Clostridium] leptum DSM 753</name>
    <dbReference type="NCBI Taxonomy" id="428125"/>
    <lineage>
        <taxon>Bacteria</taxon>
        <taxon>Bacillati</taxon>
        <taxon>Bacillota</taxon>
        <taxon>Clostridia</taxon>
        <taxon>Eubacteriales</taxon>
        <taxon>Oscillospiraceae</taxon>
        <taxon>Oscillospiraceae incertae sedis</taxon>
    </lineage>
</organism>
<evidence type="ECO:0000313" key="7">
    <source>
        <dbReference type="Proteomes" id="UP000003490"/>
    </source>
</evidence>
<dbReference type="Proteomes" id="UP000003490">
    <property type="component" value="Unassembled WGS sequence"/>
</dbReference>
<evidence type="ECO:0000259" key="4">
    <source>
        <dbReference type="PROSITE" id="PS50932"/>
    </source>
</evidence>
<dbReference type="EMBL" id="ABCB02000015">
    <property type="protein sequence ID" value="EDO62430.1"/>
    <property type="molecule type" value="Genomic_DNA"/>
</dbReference>
<dbReference type="PANTHER" id="PTHR30146">
    <property type="entry name" value="LACI-RELATED TRANSCRIPTIONAL REPRESSOR"/>
    <property type="match status" value="1"/>
</dbReference>
<reference evidence="6 8" key="3">
    <citation type="submission" date="2017-07" db="EMBL/GenBank/DDBJ databases">
        <title>Prevalence of linear plasmids in Cutibacterium (Propionibacterium) acnes isolates obtained from prostatic tissue.</title>
        <authorList>
            <person name="Davidsson S."/>
            <person name="Carlsson J."/>
            <person name="Molling P."/>
            <person name="Andren O."/>
            <person name="Andersson S.-O."/>
            <person name="Brzuszkiewicz E."/>
            <person name="Poehlein A."/>
            <person name="Al-Zeer M."/>
            <person name="Brinkmann V."/>
            <person name="Scavenius C."/>
            <person name="Nazipi S."/>
            <person name="Soderquist B."/>
            <person name="Bruggemann H."/>
        </authorList>
    </citation>
    <scope>NUCLEOTIDE SEQUENCE [LARGE SCALE GENOMIC DNA]</scope>
    <source>
        <strain evidence="6 8">DSM 753</strain>
    </source>
</reference>
<keyword evidence="8" id="KW-1185">Reference proteome</keyword>
<dbReference type="InterPro" id="IPR046335">
    <property type="entry name" value="LacI/GalR-like_sensor"/>
</dbReference>
<feature type="domain" description="HTH lacI-type" evidence="4">
    <location>
        <begin position="2"/>
        <end position="56"/>
    </location>
</feature>
<dbReference type="AlphaFoldDB" id="A7VQL9"/>
<dbReference type="GO" id="GO:0000976">
    <property type="term" value="F:transcription cis-regulatory region binding"/>
    <property type="evidence" value="ECO:0007669"/>
    <property type="project" value="TreeGrafter"/>
</dbReference>
<evidence type="ECO:0000313" key="6">
    <source>
        <dbReference type="EMBL" id="PEQ23771.1"/>
    </source>
</evidence>
<keyword evidence="3" id="KW-0804">Transcription</keyword>
<dbReference type="PANTHER" id="PTHR30146:SF109">
    <property type="entry name" value="HTH-TYPE TRANSCRIPTIONAL REGULATOR GALS"/>
    <property type="match status" value="1"/>
</dbReference>
<dbReference type="CDD" id="cd01392">
    <property type="entry name" value="HTH_LacI"/>
    <property type="match status" value="1"/>
</dbReference>
<dbReference type="InterPro" id="IPR010982">
    <property type="entry name" value="Lambda_DNA-bd_dom_sf"/>
</dbReference>
<keyword evidence="2" id="KW-0238">DNA-binding</keyword>
<dbReference type="Gene3D" id="1.10.260.40">
    <property type="entry name" value="lambda repressor-like DNA-binding domains"/>
    <property type="match status" value="1"/>
</dbReference>
<accession>A7VQL9</accession>
<dbReference type="Gene3D" id="3.40.50.2300">
    <property type="match status" value="2"/>
</dbReference>
<dbReference type="OrthoDB" id="43195at2"/>
<dbReference type="EMBL" id="NOXF01000011">
    <property type="protein sequence ID" value="PEQ23771.1"/>
    <property type="molecule type" value="Genomic_DNA"/>
</dbReference>
<dbReference type="PROSITE" id="PS50932">
    <property type="entry name" value="HTH_LACI_2"/>
    <property type="match status" value="1"/>
</dbReference>
<evidence type="ECO:0000256" key="3">
    <source>
        <dbReference type="ARBA" id="ARBA00023163"/>
    </source>
</evidence>